<dbReference type="KEGG" id="pmrn:116958399"/>
<evidence type="ECO:0000256" key="3">
    <source>
        <dbReference type="PROSITE-ProRule" id="PRU00283"/>
    </source>
</evidence>
<dbReference type="GO" id="GO:0003777">
    <property type="term" value="F:microtubule motor activity"/>
    <property type="evidence" value="ECO:0007669"/>
    <property type="project" value="InterPro"/>
</dbReference>
<dbReference type="Gene3D" id="3.40.850.10">
    <property type="entry name" value="Kinesin motor domain"/>
    <property type="match status" value="1"/>
</dbReference>
<feature type="domain" description="Kinesin motor" evidence="4">
    <location>
        <begin position="5"/>
        <end position="81"/>
    </location>
</feature>
<dbReference type="InterPro" id="IPR027417">
    <property type="entry name" value="P-loop_NTPase"/>
</dbReference>
<dbReference type="PROSITE" id="PS50067">
    <property type="entry name" value="KINESIN_MOTOR_2"/>
    <property type="match status" value="1"/>
</dbReference>
<evidence type="ECO:0000313" key="6">
    <source>
        <dbReference type="RefSeq" id="XP_032836866.1"/>
    </source>
</evidence>
<dbReference type="InterPro" id="IPR001752">
    <property type="entry name" value="Kinesin_motor_dom"/>
</dbReference>
<dbReference type="GO" id="GO:0008017">
    <property type="term" value="F:microtubule binding"/>
    <property type="evidence" value="ECO:0007669"/>
    <property type="project" value="InterPro"/>
</dbReference>
<evidence type="ECO:0000256" key="2">
    <source>
        <dbReference type="ARBA" id="ARBA00022840"/>
    </source>
</evidence>
<dbReference type="GO" id="GO:0005524">
    <property type="term" value="F:ATP binding"/>
    <property type="evidence" value="ECO:0007669"/>
    <property type="project" value="UniProtKB-KW"/>
</dbReference>
<evidence type="ECO:0000256" key="1">
    <source>
        <dbReference type="ARBA" id="ARBA00022741"/>
    </source>
</evidence>
<dbReference type="GO" id="GO:0007018">
    <property type="term" value="P:microtubule-based movement"/>
    <property type="evidence" value="ECO:0007669"/>
    <property type="project" value="InterPro"/>
</dbReference>
<evidence type="ECO:0000313" key="5">
    <source>
        <dbReference type="Proteomes" id="UP001318040"/>
    </source>
</evidence>
<sequence length="81" mass="9059">MQWEKVTVVVRVRPLSQREQQRGDREVVVAHDGGEVSVLLPQGEGLKRQFRFSAALSPRHCQQQVYDSCGLSSLLPLTLTG</sequence>
<feature type="non-terminal residue" evidence="6">
    <location>
        <position position="81"/>
    </location>
</feature>
<proteinExistence type="inferred from homology"/>
<keyword evidence="2" id="KW-0067">ATP-binding</keyword>
<dbReference type="InterPro" id="IPR036961">
    <property type="entry name" value="Kinesin_motor_dom_sf"/>
</dbReference>
<protein>
    <submittedName>
        <fullName evidence="6">Kinesin-like protein KIF12</fullName>
    </submittedName>
</protein>
<name>A0AAJ7UKG1_PETMA</name>
<dbReference type="SUPFAM" id="SSF52540">
    <property type="entry name" value="P-loop containing nucleoside triphosphate hydrolases"/>
    <property type="match status" value="1"/>
</dbReference>
<comment type="caution">
    <text evidence="3">Lacks conserved residue(s) required for the propagation of feature annotation.</text>
</comment>
<organism evidence="5 6">
    <name type="scientific">Petromyzon marinus</name>
    <name type="common">Sea lamprey</name>
    <dbReference type="NCBI Taxonomy" id="7757"/>
    <lineage>
        <taxon>Eukaryota</taxon>
        <taxon>Metazoa</taxon>
        <taxon>Chordata</taxon>
        <taxon>Craniata</taxon>
        <taxon>Vertebrata</taxon>
        <taxon>Cyclostomata</taxon>
        <taxon>Hyperoartia</taxon>
        <taxon>Petromyzontiformes</taxon>
        <taxon>Petromyzontidae</taxon>
        <taxon>Petromyzon</taxon>
    </lineage>
</organism>
<gene>
    <name evidence="6" type="primary">LOC116958399</name>
</gene>
<reference evidence="6" key="1">
    <citation type="submission" date="2025-08" db="UniProtKB">
        <authorList>
            <consortium name="RefSeq"/>
        </authorList>
    </citation>
    <scope>IDENTIFICATION</scope>
    <source>
        <tissue evidence="6">Sperm</tissue>
    </source>
</reference>
<keyword evidence="1" id="KW-0547">Nucleotide-binding</keyword>
<accession>A0AAJ7UKG1</accession>
<comment type="similarity">
    <text evidence="3">Belongs to the TRAFAC class myosin-kinesin ATPase superfamily. Kinesin family.</text>
</comment>
<dbReference type="RefSeq" id="XP_032836866.1">
    <property type="nucleotide sequence ID" value="XM_032980975.1"/>
</dbReference>
<evidence type="ECO:0000259" key="4">
    <source>
        <dbReference type="PROSITE" id="PS50067"/>
    </source>
</evidence>
<dbReference type="Proteomes" id="UP001318040">
    <property type="component" value="Chromosome 77"/>
</dbReference>
<dbReference type="AlphaFoldDB" id="A0AAJ7UKG1"/>
<keyword evidence="5" id="KW-1185">Reference proteome</keyword>